<feature type="region of interest" description="Disordered" evidence="6">
    <location>
        <begin position="293"/>
        <end position="314"/>
    </location>
</feature>
<reference evidence="9 10" key="1">
    <citation type="journal article" date="2019" name="Sci. Rep.">
        <title>Comparative genomics of chytrid fungi reveal insights into the obligate biotrophic and pathogenic lifestyle of Synchytrium endobioticum.</title>
        <authorList>
            <person name="van de Vossenberg B.T.L.H."/>
            <person name="Warris S."/>
            <person name="Nguyen H.D.T."/>
            <person name="van Gent-Pelzer M.P.E."/>
            <person name="Joly D.L."/>
            <person name="van de Geest H.C."/>
            <person name="Bonants P.J.M."/>
            <person name="Smith D.S."/>
            <person name="Levesque C.A."/>
            <person name="van der Lee T.A.J."/>
        </authorList>
    </citation>
    <scope>NUCLEOTIDE SEQUENCE [LARGE SCALE GENOMIC DNA]</scope>
    <source>
        <strain evidence="9 10">CBS 675.73</strain>
    </source>
</reference>
<dbReference type="AlphaFoldDB" id="A0A507F0C9"/>
<dbReference type="CDD" id="cd17316">
    <property type="entry name" value="MFS_SV2_like"/>
    <property type="match status" value="1"/>
</dbReference>
<feature type="transmembrane region" description="Helical" evidence="7">
    <location>
        <begin position="181"/>
        <end position="202"/>
    </location>
</feature>
<evidence type="ECO:0000256" key="7">
    <source>
        <dbReference type="SAM" id="Phobius"/>
    </source>
</evidence>
<dbReference type="GO" id="GO:0022857">
    <property type="term" value="F:transmembrane transporter activity"/>
    <property type="evidence" value="ECO:0007669"/>
    <property type="project" value="InterPro"/>
</dbReference>
<keyword evidence="10" id="KW-1185">Reference proteome</keyword>
<feature type="transmembrane region" description="Helical" evidence="7">
    <location>
        <begin position="56"/>
        <end position="78"/>
    </location>
</feature>
<dbReference type="GO" id="GO:0016020">
    <property type="term" value="C:membrane"/>
    <property type="evidence" value="ECO:0007669"/>
    <property type="project" value="UniProtKB-SubCell"/>
</dbReference>
<feature type="transmembrane region" description="Helical" evidence="7">
    <location>
        <begin position="405"/>
        <end position="429"/>
    </location>
</feature>
<dbReference type="SUPFAM" id="SSF103473">
    <property type="entry name" value="MFS general substrate transporter"/>
    <property type="match status" value="1"/>
</dbReference>
<keyword evidence="4 7" id="KW-1133">Transmembrane helix</keyword>
<feature type="transmembrane region" description="Helical" evidence="7">
    <location>
        <begin position="90"/>
        <end position="110"/>
    </location>
</feature>
<evidence type="ECO:0000256" key="4">
    <source>
        <dbReference type="ARBA" id="ARBA00022989"/>
    </source>
</evidence>
<dbReference type="InterPro" id="IPR020846">
    <property type="entry name" value="MFS_dom"/>
</dbReference>
<feature type="transmembrane region" description="Helical" evidence="7">
    <location>
        <begin position="563"/>
        <end position="584"/>
    </location>
</feature>
<keyword evidence="3 7" id="KW-0812">Transmembrane</keyword>
<dbReference type="InterPro" id="IPR005828">
    <property type="entry name" value="MFS_sugar_transport-like"/>
</dbReference>
<feature type="transmembrane region" description="Helical" evidence="7">
    <location>
        <begin position="474"/>
        <end position="493"/>
    </location>
</feature>
<feature type="region of interest" description="Disordered" evidence="6">
    <location>
        <begin position="336"/>
        <end position="359"/>
    </location>
</feature>
<feature type="transmembrane region" description="Helical" evidence="7">
    <location>
        <begin position="222"/>
        <end position="245"/>
    </location>
</feature>
<protein>
    <recommendedName>
        <fullName evidence="8">Major facilitator superfamily (MFS) profile domain-containing protein</fullName>
    </recommendedName>
</protein>
<sequence length="592" mass="64616">MDDDETTIMVGHPTLRVSPDDSDSLRDAHADLIRDRIAQANDSIARIGMGSYQWRLFLLCGCGWFADNMWLQGVSVVIPSVRAQFGLSEAEMGVGSSFTFLGMMIGGGFWGIMSDVIGRKPAFTLTLLITTFFGFYASFATTFPQFYWRLFWLGTGVGGNLPVDGSLFLEFVPASHQHLMTLLSLFWPLGQIFTAAVAWKVLPGASCTLLGDAPCDINTENWGWRFTLRVLAGVTFAMVLGRVLCVRMLESPKFLLSVGKVKRAEEVLVELARTNGWTGNTEDLNLRHSCASSESGREHGLERATGTASAGLRSGTESVADDDALLTGFNSASSASARSRMSSESGSERPRSLSPLRRALSPLRPNNSLKLRGNVMMAEWWENVQVGWNLLLLLFEEGVTRRTTILILAIWSLISLGYTMFNGFLPIFLAANPDTSAPPISVDETFRNYFILALMGIPGSVAGMFLIDTTWGRRGTMAISTFGTAFALYLFTFSRTETFQLVCGSIVSLLQNMMYGVLYTYTPEVFESRVRGTASGAASVVSRVFGCMAPLLTGWLLGVSVALPLVIASGFLFLAGICMVLLPVETRGRDVL</sequence>
<organism evidence="9 10">
    <name type="scientific">Chytriomyces confervae</name>
    <dbReference type="NCBI Taxonomy" id="246404"/>
    <lineage>
        <taxon>Eukaryota</taxon>
        <taxon>Fungi</taxon>
        <taxon>Fungi incertae sedis</taxon>
        <taxon>Chytridiomycota</taxon>
        <taxon>Chytridiomycota incertae sedis</taxon>
        <taxon>Chytridiomycetes</taxon>
        <taxon>Chytridiales</taxon>
        <taxon>Chytriomycetaceae</taxon>
        <taxon>Chytriomyces</taxon>
    </lineage>
</organism>
<dbReference type="Pfam" id="PF07690">
    <property type="entry name" value="MFS_1"/>
    <property type="match status" value="1"/>
</dbReference>
<evidence type="ECO:0000256" key="3">
    <source>
        <dbReference type="ARBA" id="ARBA00022692"/>
    </source>
</evidence>
<evidence type="ECO:0000256" key="5">
    <source>
        <dbReference type="ARBA" id="ARBA00023136"/>
    </source>
</evidence>
<feature type="domain" description="Major facilitator superfamily (MFS) profile" evidence="8">
    <location>
        <begin position="56"/>
        <end position="587"/>
    </location>
</feature>
<keyword evidence="2" id="KW-0813">Transport</keyword>
<evidence type="ECO:0000256" key="2">
    <source>
        <dbReference type="ARBA" id="ARBA00022448"/>
    </source>
</evidence>
<dbReference type="InterPro" id="IPR036259">
    <property type="entry name" value="MFS_trans_sf"/>
</dbReference>
<feature type="transmembrane region" description="Helical" evidence="7">
    <location>
        <begin position="146"/>
        <end position="169"/>
    </location>
</feature>
<evidence type="ECO:0000313" key="10">
    <source>
        <dbReference type="Proteomes" id="UP000320333"/>
    </source>
</evidence>
<dbReference type="EMBL" id="QEAP01000312">
    <property type="protein sequence ID" value="TPX69542.1"/>
    <property type="molecule type" value="Genomic_DNA"/>
</dbReference>
<accession>A0A507F0C9</accession>
<feature type="transmembrane region" description="Helical" evidence="7">
    <location>
        <begin position="122"/>
        <end position="140"/>
    </location>
</feature>
<feature type="transmembrane region" description="Helical" evidence="7">
    <location>
        <begin position="449"/>
        <end position="467"/>
    </location>
</feature>
<dbReference type="OrthoDB" id="4139357at2759"/>
<dbReference type="Gene3D" id="1.20.1250.20">
    <property type="entry name" value="MFS general substrate transporter like domains"/>
    <property type="match status" value="1"/>
</dbReference>
<comment type="caution">
    <text evidence="9">The sequence shown here is derived from an EMBL/GenBank/DDBJ whole genome shotgun (WGS) entry which is preliminary data.</text>
</comment>
<feature type="transmembrane region" description="Helical" evidence="7">
    <location>
        <begin position="499"/>
        <end position="521"/>
    </location>
</feature>
<evidence type="ECO:0000313" key="9">
    <source>
        <dbReference type="EMBL" id="TPX69542.1"/>
    </source>
</evidence>
<dbReference type="InterPro" id="IPR011701">
    <property type="entry name" value="MFS"/>
</dbReference>
<dbReference type="PANTHER" id="PTHR23511:SF5">
    <property type="entry name" value="MAJOR FACILITATOR-TYPE TRANSPORTER HXNZ-RELATED"/>
    <property type="match status" value="1"/>
</dbReference>
<dbReference type="PROSITE" id="PS50850">
    <property type="entry name" value="MFS"/>
    <property type="match status" value="1"/>
</dbReference>
<feature type="compositionally biased region" description="Low complexity" evidence="6">
    <location>
        <begin position="336"/>
        <end position="345"/>
    </location>
</feature>
<evidence type="ECO:0000256" key="6">
    <source>
        <dbReference type="SAM" id="MobiDB-lite"/>
    </source>
</evidence>
<evidence type="ECO:0000259" key="8">
    <source>
        <dbReference type="PROSITE" id="PS50850"/>
    </source>
</evidence>
<dbReference type="Proteomes" id="UP000320333">
    <property type="component" value="Unassembled WGS sequence"/>
</dbReference>
<keyword evidence="5 7" id="KW-0472">Membrane</keyword>
<name>A0A507F0C9_9FUNG</name>
<proteinExistence type="predicted"/>
<gene>
    <name evidence="9" type="ORF">CcCBS67573_g06815</name>
</gene>
<comment type="subcellular location">
    <subcellularLocation>
        <location evidence="1">Membrane</location>
        <topology evidence="1">Multi-pass membrane protein</topology>
    </subcellularLocation>
</comment>
<feature type="transmembrane region" description="Helical" evidence="7">
    <location>
        <begin position="533"/>
        <end position="557"/>
    </location>
</feature>
<evidence type="ECO:0000256" key="1">
    <source>
        <dbReference type="ARBA" id="ARBA00004141"/>
    </source>
</evidence>
<dbReference type="PANTHER" id="PTHR23511">
    <property type="entry name" value="SYNAPTIC VESICLE GLYCOPROTEIN 2"/>
    <property type="match status" value="1"/>
</dbReference>
<dbReference type="STRING" id="246404.A0A507F0C9"/>
<dbReference type="Pfam" id="PF00083">
    <property type="entry name" value="Sugar_tr"/>
    <property type="match status" value="1"/>
</dbReference>